<dbReference type="InterPro" id="IPR001509">
    <property type="entry name" value="Epimerase_deHydtase"/>
</dbReference>
<protein>
    <submittedName>
        <fullName evidence="3">NAD-dependent epimerase/dehydratase family protein</fullName>
    </submittedName>
</protein>
<reference evidence="3 4" key="1">
    <citation type="submission" date="2020-08" db="EMBL/GenBank/DDBJ databases">
        <title>Cohnella phylogeny.</title>
        <authorList>
            <person name="Dunlap C."/>
        </authorList>
    </citation>
    <scope>NUCLEOTIDE SEQUENCE [LARGE SCALE GENOMIC DNA]</scope>
    <source>
        <strain evidence="3 4">DSM 28246</strain>
    </source>
</reference>
<evidence type="ECO:0000313" key="3">
    <source>
        <dbReference type="EMBL" id="MBB6669399.1"/>
    </source>
</evidence>
<sequence length="305" mass="33312">MRAMVTGGAGFIGSHLVEALVNQGAKVSLLDNLVFGQLNRIHPQAVFHNVDIRSKKAKKLIEQEKPDVFFHLAAQTDVQQSILDPGYDGDVNILGTINLLEACREAHVGKVIFASTSAVYGNLQKMSLSESDPTAPISYYGLSKCTAESYFRLFHRLYGIPYTILRFSNVYGPGQTAKGEGGVVAVFCDRIQADRPITVHGDGEQTRDFIYVKDVVGALLAAVKRGDQETIQVSSSSKTSVNDLAATLSRIHGSPIDIVHTPSRKGDIKHSCLNNGKARHDLHWQPLVGLLEGLTETYNHSKKTE</sequence>
<dbReference type="InterPro" id="IPR036291">
    <property type="entry name" value="NAD(P)-bd_dom_sf"/>
</dbReference>
<comment type="caution">
    <text evidence="3">The sequence shown here is derived from an EMBL/GenBank/DDBJ whole genome shotgun (WGS) entry which is preliminary data.</text>
</comment>
<dbReference type="Gene3D" id="3.40.50.720">
    <property type="entry name" value="NAD(P)-binding Rossmann-like Domain"/>
    <property type="match status" value="1"/>
</dbReference>
<comment type="similarity">
    <text evidence="1">Belongs to the NAD(P)-dependent epimerase/dehydratase family.</text>
</comment>
<keyword evidence="4" id="KW-1185">Reference proteome</keyword>
<dbReference type="SUPFAM" id="SSF51735">
    <property type="entry name" value="NAD(P)-binding Rossmann-fold domains"/>
    <property type="match status" value="1"/>
</dbReference>
<dbReference type="PANTHER" id="PTHR43000">
    <property type="entry name" value="DTDP-D-GLUCOSE 4,6-DEHYDRATASE-RELATED"/>
    <property type="match status" value="1"/>
</dbReference>
<accession>A0A7X0VEC3</accession>
<evidence type="ECO:0000259" key="2">
    <source>
        <dbReference type="Pfam" id="PF01370"/>
    </source>
</evidence>
<dbReference type="AlphaFoldDB" id="A0A7X0VEC3"/>
<feature type="domain" description="NAD-dependent epimerase/dehydratase" evidence="2">
    <location>
        <begin position="4"/>
        <end position="228"/>
    </location>
</feature>
<dbReference type="Pfam" id="PF01370">
    <property type="entry name" value="Epimerase"/>
    <property type="match status" value="1"/>
</dbReference>
<organism evidence="3 4">
    <name type="scientific">Cohnella nanjingensis</name>
    <dbReference type="NCBI Taxonomy" id="1387779"/>
    <lineage>
        <taxon>Bacteria</taxon>
        <taxon>Bacillati</taxon>
        <taxon>Bacillota</taxon>
        <taxon>Bacilli</taxon>
        <taxon>Bacillales</taxon>
        <taxon>Paenibacillaceae</taxon>
        <taxon>Cohnella</taxon>
    </lineage>
</organism>
<proteinExistence type="inferred from homology"/>
<dbReference type="RefSeq" id="WP_185140809.1">
    <property type="nucleotide sequence ID" value="NZ_JACJVP010000001.1"/>
</dbReference>
<evidence type="ECO:0000313" key="4">
    <source>
        <dbReference type="Proteomes" id="UP000547209"/>
    </source>
</evidence>
<dbReference type="EMBL" id="JACJVP010000001">
    <property type="protein sequence ID" value="MBB6669399.1"/>
    <property type="molecule type" value="Genomic_DNA"/>
</dbReference>
<gene>
    <name evidence="3" type="ORF">H7C19_01730</name>
</gene>
<evidence type="ECO:0000256" key="1">
    <source>
        <dbReference type="ARBA" id="ARBA00007637"/>
    </source>
</evidence>
<name>A0A7X0VEC3_9BACL</name>
<dbReference type="Proteomes" id="UP000547209">
    <property type="component" value="Unassembled WGS sequence"/>
</dbReference>